<dbReference type="InterPro" id="IPR011701">
    <property type="entry name" value="MFS"/>
</dbReference>
<dbReference type="Gene3D" id="1.20.1250.20">
    <property type="entry name" value="MFS general substrate transporter like domains"/>
    <property type="match status" value="1"/>
</dbReference>
<dbReference type="Pfam" id="PF07690">
    <property type="entry name" value="MFS_1"/>
    <property type="match status" value="1"/>
</dbReference>
<feature type="transmembrane region" description="Helical" evidence="6">
    <location>
        <begin position="173"/>
        <end position="196"/>
    </location>
</feature>
<sequence>MATRSNTTESPFPSADATYVLDEKIEDEKLDDIHLEERGPPPAMEEKAYEGYYNFAPIAALNLPDWRATEKKLVRTLDYTLLPTLWILYLNNYLDWTNIAQARLNTIEEDLGMGPEDYNIAVSVLTVGYMLAQLPSNLLLTRVRPGIYLPATVMVWSAVSASTAAATNPQTLFVIRFFLGITEAPLFPGAVYLMSCWYTRKELALRTAILYSGLVLAQALSGILAAGIFEMDGVQGLSEWQWLFILEALMFVVCGVGAFWTLPDYPHSKTGSQN</sequence>
<keyword evidence="4 6" id="KW-1133">Transmembrane helix</keyword>
<evidence type="ECO:0000313" key="8">
    <source>
        <dbReference type="EMBL" id="USW53042.1"/>
    </source>
</evidence>
<dbReference type="Proteomes" id="UP001056384">
    <property type="component" value="Chromosome 5"/>
</dbReference>
<dbReference type="FunFam" id="1.20.1250.20:FF:000057">
    <property type="entry name" value="MFS general substrate transporter"/>
    <property type="match status" value="1"/>
</dbReference>
<feature type="domain" description="Major facilitator superfamily (MFS) profile" evidence="7">
    <location>
        <begin position="81"/>
        <end position="274"/>
    </location>
</feature>
<dbReference type="PANTHER" id="PTHR43791:SF62">
    <property type="entry name" value="MAJOR FACILITATOR SUPERFAMILY (MFS) PROFILE DOMAIN-CONTAINING PROTEIN"/>
    <property type="match status" value="1"/>
</dbReference>
<evidence type="ECO:0000256" key="5">
    <source>
        <dbReference type="ARBA" id="ARBA00023136"/>
    </source>
</evidence>
<feature type="transmembrane region" description="Helical" evidence="6">
    <location>
        <begin position="241"/>
        <end position="262"/>
    </location>
</feature>
<dbReference type="SUPFAM" id="SSF103473">
    <property type="entry name" value="MFS general substrate transporter"/>
    <property type="match status" value="1"/>
</dbReference>
<keyword evidence="5 6" id="KW-0472">Membrane</keyword>
<evidence type="ECO:0000256" key="2">
    <source>
        <dbReference type="ARBA" id="ARBA00022448"/>
    </source>
</evidence>
<dbReference type="PANTHER" id="PTHR43791">
    <property type="entry name" value="PERMEASE-RELATED"/>
    <property type="match status" value="1"/>
</dbReference>
<name>A0A9Q9EKA0_9PEZI</name>
<dbReference type="GO" id="GO:0022857">
    <property type="term" value="F:transmembrane transporter activity"/>
    <property type="evidence" value="ECO:0007669"/>
    <property type="project" value="InterPro"/>
</dbReference>
<evidence type="ECO:0000256" key="4">
    <source>
        <dbReference type="ARBA" id="ARBA00022989"/>
    </source>
</evidence>
<dbReference type="InterPro" id="IPR020846">
    <property type="entry name" value="MFS_dom"/>
</dbReference>
<evidence type="ECO:0000313" key="9">
    <source>
        <dbReference type="Proteomes" id="UP001056384"/>
    </source>
</evidence>
<keyword evidence="3 6" id="KW-0812">Transmembrane</keyword>
<comment type="subcellular location">
    <subcellularLocation>
        <location evidence="1">Membrane</location>
        <topology evidence="1">Multi-pass membrane protein</topology>
    </subcellularLocation>
</comment>
<protein>
    <submittedName>
        <fullName evidence="8">Major facilitator superfamily, MFS transporter superfamily</fullName>
    </submittedName>
</protein>
<evidence type="ECO:0000256" key="3">
    <source>
        <dbReference type="ARBA" id="ARBA00022692"/>
    </source>
</evidence>
<feature type="transmembrane region" description="Helical" evidence="6">
    <location>
        <begin position="147"/>
        <end position="167"/>
    </location>
</feature>
<dbReference type="OrthoDB" id="2250022at2759"/>
<keyword evidence="9" id="KW-1185">Reference proteome</keyword>
<dbReference type="PROSITE" id="PS50850">
    <property type="entry name" value="MFS"/>
    <property type="match status" value="1"/>
</dbReference>
<dbReference type="InterPro" id="IPR036259">
    <property type="entry name" value="MFS_trans_sf"/>
</dbReference>
<reference evidence="8" key="1">
    <citation type="submission" date="2022-06" db="EMBL/GenBank/DDBJ databases">
        <title>Complete genome sequences of two strains of the flax pathogen Septoria linicola.</title>
        <authorList>
            <person name="Lapalu N."/>
            <person name="Simon A."/>
            <person name="Demenou B."/>
            <person name="Paumier D."/>
            <person name="Guillot M.-P."/>
            <person name="Gout L."/>
            <person name="Valade R."/>
        </authorList>
    </citation>
    <scope>NUCLEOTIDE SEQUENCE</scope>
    <source>
        <strain evidence="8">SE15195</strain>
    </source>
</reference>
<keyword evidence="2" id="KW-0813">Transport</keyword>
<accession>A0A9Q9EKA0</accession>
<gene>
    <name evidence="8" type="ORF">Slin15195_G063610</name>
</gene>
<organism evidence="8 9">
    <name type="scientific">Septoria linicola</name>
    <dbReference type="NCBI Taxonomy" id="215465"/>
    <lineage>
        <taxon>Eukaryota</taxon>
        <taxon>Fungi</taxon>
        <taxon>Dikarya</taxon>
        <taxon>Ascomycota</taxon>
        <taxon>Pezizomycotina</taxon>
        <taxon>Dothideomycetes</taxon>
        <taxon>Dothideomycetidae</taxon>
        <taxon>Mycosphaerellales</taxon>
        <taxon>Mycosphaerellaceae</taxon>
        <taxon>Septoria</taxon>
    </lineage>
</organism>
<evidence type="ECO:0000256" key="6">
    <source>
        <dbReference type="SAM" id="Phobius"/>
    </source>
</evidence>
<dbReference type="EMBL" id="CP099422">
    <property type="protein sequence ID" value="USW53042.1"/>
    <property type="molecule type" value="Genomic_DNA"/>
</dbReference>
<evidence type="ECO:0000259" key="7">
    <source>
        <dbReference type="PROSITE" id="PS50850"/>
    </source>
</evidence>
<dbReference type="GO" id="GO:0016020">
    <property type="term" value="C:membrane"/>
    <property type="evidence" value="ECO:0007669"/>
    <property type="project" value="UniProtKB-SubCell"/>
</dbReference>
<dbReference type="AlphaFoldDB" id="A0A9Q9EKA0"/>
<feature type="transmembrane region" description="Helical" evidence="6">
    <location>
        <begin position="208"/>
        <end position="229"/>
    </location>
</feature>
<proteinExistence type="predicted"/>
<evidence type="ECO:0000256" key="1">
    <source>
        <dbReference type="ARBA" id="ARBA00004141"/>
    </source>
</evidence>